<reference evidence="1 2" key="1">
    <citation type="submission" date="2021-12" db="EMBL/GenBank/DDBJ databases">
        <title>Genome sequence of Kibdelosporangium philippinense ATCC 49844.</title>
        <authorList>
            <person name="Fedorov E.A."/>
            <person name="Omeragic M."/>
            <person name="Shalygina K.F."/>
            <person name="Maclea K.S."/>
        </authorList>
    </citation>
    <scope>NUCLEOTIDE SEQUENCE [LARGE SCALE GENOMIC DNA]</scope>
    <source>
        <strain evidence="1 2">ATCC 49844</strain>
    </source>
</reference>
<protein>
    <submittedName>
        <fullName evidence="1">Uncharacterized protein</fullName>
    </submittedName>
</protein>
<gene>
    <name evidence="1" type="ORF">LWC34_06325</name>
</gene>
<name>A0ABS8Z4P3_9PSEU</name>
<organism evidence="1 2">
    <name type="scientific">Kibdelosporangium philippinense</name>
    <dbReference type="NCBI Taxonomy" id="211113"/>
    <lineage>
        <taxon>Bacteria</taxon>
        <taxon>Bacillati</taxon>
        <taxon>Actinomycetota</taxon>
        <taxon>Actinomycetes</taxon>
        <taxon>Pseudonocardiales</taxon>
        <taxon>Pseudonocardiaceae</taxon>
        <taxon>Kibdelosporangium</taxon>
    </lineage>
</organism>
<sequence length="103" mass="11557">MLKVVHDDADPLTEALNGDIVRRLRDTANAKMASGEAALAKDPDESISLFSWGFYLAGKADEIEWLTSKYIALGFEADQWARIAQTSRAYVEQIVRREDIDPK</sequence>
<comment type="caution">
    <text evidence="1">The sequence shown here is derived from an EMBL/GenBank/DDBJ whole genome shotgun (WGS) entry which is preliminary data.</text>
</comment>
<dbReference type="Proteomes" id="UP001521150">
    <property type="component" value="Unassembled WGS sequence"/>
</dbReference>
<proteinExistence type="predicted"/>
<evidence type="ECO:0000313" key="2">
    <source>
        <dbReference type="Proteomes" id="UP001521150"/>
    </source>
</evidence>
<keyword evidence="2" id="KW-1185">Reference proteome</keyword>
<accession>A0ABS8Z4P3</accession>
<dbReference type="EMBL" id="JAJVCN010000001">
    <property type="protein sequence ID" value="MCE7002447.1"/>
    <property type="molecule type" value="Genomic_DNA"/>
</dbReference>
<dbReference type="RefSeq" id="WP_233723571.1">
    <property type="nucleotide sequence ID" value="NZ_JAJVCN010000001.1"/>
</dbReference>
<evidence type="ECO:0000313" key="1">
    <source>
        <dbReference type="EMBL" id="MCE7002447.1"/>
    </source>
</evidence>